<organism evidence="2 3">
    <name type="scientific">Coniella lustricola</name>
    <dbReference type="NCBI Taxonomy" id="2025994"/>
    <lineage>
        <taxon>Eukaryota</taxon>
        <taxon>Fungi</taxon>
        <taxon>Dikarya</taxon>
        <taxon>Ascomycota</taxon>
        <taxon>Pezizomycotina</taxon>
        <taxon>Sordariomycetes</taxon>
        <taxon>Sordariomycetidae</taxon>
        <taxon>Diaporthales</taxon>
        <taxon>Schizoparmaceae</taxon>
        <taxon>Coniella</taxon>
    </lineage>
</organism>
<keyword evidence="3" id="KW-1185">Reference proteome</keyword>
<dbReference type="EMBL" id="KZ678392">
    <property type="protein sequence ID" value="PSR97329.1"/>
    <property type="molecule type" value="Genomic_DNA"/>
</dbReference>
<gene>
    <name evidence="2" type="ORF">BD289DRAFT_107428</name>
</gene>
<protein>
    <recommendedName>
        <fullName evidence="4">Secreted protein</fullName>
    </recommendedName>
</protein>
<keyword evidence="1" id="KW-0732">Signal</keyword>
<feature type="chain" id="PRO_5015535834" description="Secreted protein" evidence="1">
    <location>
        <begin position="26"/>
        <end position="132"/>
    </location>
</feature>
<name>A0A2T3AGI0_9PEZI</name>
<evidence type="ECO:0000313" key="3">
    <source>
        <dbReference type="Proteomes" id="UP000241462"/>
    </source>
</evidence>
<dbReference type="AlphaFoldDB" id="A0A2T3AGI0"/>
<reference evidence="2 3" key="1">
    <citation type="journal article" date="2018" name="Mycol. Prog.">
        <title>Coniella lustricola, a new species from submerged detritus.</title>
        <authorList>
            <person name="Raudabaugh D.B."/>
            <person name="Iturriaga T."/>
            <person name="Carver A."/>
            <person name="Mondo S."/>
            <person name="Pangilinan J."/>
            <person name="Lipzen A."/>
            <person name="He G."/>
            <person name="Amirebrahimi M."/>
            <person name="Grigoriev I.V."/>
            <person name="Miller A.N."/>
        </authorList>
    </citation>
    <scope>NUCLEOTIDE SEQUENCE [LARGE SCALE GENOMIC DNA]</scope>
    <source>
        <strain evidence="2 3">B22-T-1</strain>
    </source>
</reference>
<feature type="signal peptide" evidence="1">
    <location>
        <begin position="1"/>
        <end position="25"/>
    </location>
</feature>
<dbReference type="InParanoid" id="A0A2T3AGI0"/>
<sequence>MATWCAVVCCGVLEAWCGLLCAAKGFPVLCKGGAVQVASQSFDAGWAAWPTTCQPAEQGTSTKLPNRTKQIQRPCSVCWLVVFFGRPSRYNFSQALLLCFPLTFCRKGPIRAGPKTAAIYQVLTYQHPRSLV</sequence>
<dbReference type="Proteomes" id="UP000241462">
    <property type="component" value="Unassembled WGS sequence"/>
</dbReference>
<evidence type="ECO:0008006" key="4">
    <source>
        <dbReference type="Google" id="ProtNLM"/>
    </source>
</evidence>
<evidence type="ECO:0000256" key="1">
    <source>
        <dbReference type="SAM" id="SignalP"/>
    </source>
</evidence>
<evidence type="ECO:0000313" key="2">
    <source>
        <dbReference type="EMBL" id="PSR97329.1"/>
    </source>
</evidence>
<accession>A0A2T3AGI0</accession>
<proteinExistence type="predicted"/>